<protein>
    <submittedName>
        <fullName evidence="2">HAD family phosphatase</fullName>
    </submittedName>
</protein>
<feature type="region of interest" description="Disordered" evidence="1">
    <location>
        <begin position="1"/>
        <end position="61"/>
    </location>
</feature>
<dbReference type="EMBL" id="CP053642">
    <property type="protein sequence ID" value="QKD78912.1"/>
    <property type="molecule type" value="Genomic_DNA"/>
</dbReference>
<evidence type="ECO:0000313" key="2">
    <source>
        <dbReference type="EMBL" id="QKD78912.1"/>
    </source>
</evidence>
<proteinExistence type="predicted"/>
<dbReference type="InterPro" id="IPR006379">
    <property type="entry name" value="HAD-SF_hydro_IIB"/>
</dbReference>
<dbReference type="Gene3D" id="3.30.1240.10">
    <property type="match status" value="1"/>
</dbReference>
<reference evidence="2 3" key="1">
    <citation type="submission" date="2020-05" db="EMBL/GenBank/DDBJ databases">
        <title>Actinomyces sp. zg-325.</title>
        <authorList>
            <person name="Yang C."/>
        </authorList>
    </citation>
    <scope>NUCLEOTIDE SEQUENCE [LARGE SCALE GENOMIC DNA]</scope>
    <source>
        <strain evidence="3">zg-325</strain>
    </source>
</reference>
<dbReference type="InterPro" id="IPR036412">
    <property type="entry name" value="HAD-like_sf"/>
</dbReference>
<dbReference type="NCBIfam" id="TIGR01484">
    <property type="entry name" value="HAD-SF-IIB"/>
    <property type="match status" value="1"/>
</dbReference>
<dbReference type="SUPFAM" id="SSF56784">
    <property type="entry name" value="HAD-like"/>
    <property type="match status" value="1"/>
</dbReference>
<dbReference type="KEGG" id="amam:HPC72_00290"/>
<organism evidence="2 3">
    <name type="scientific">Actinomyces marmotae</name>
    <dbReference type="NCBI Taxonomy" id="2737173"/>
    <lineage>
        <taxon>Bacteria</taxon>
        <taxon>Bacillati</taxon>
        <taxon>Actinomycetota</taxon>
        <taxon>Actinomycetes</taxon>
        <taxon>Actinomycetales</taxon>
        <taxon>Actinomycetaceae</taxon>
        <taxon>Actinomyces</taxon>
    </lineage>
</organism>
<gene>
    <name evidence="2" type="ORF">HPC72_00290</name>
</gene>
<dbReference type="InterPro" id="IPR023214">
    <property type="entry name" value="HAD_sf"/>
</dbReference>
<keyword evidence="3" id="KW-1185">Reference proteome</keyword>
<dbReference type="GO" id="GO:0005829">
    <property type="term" value="C:cytosol"/>
    <property type="evidence" value="ECO:0007669"/>
    <property type="project" value="TreeGrafter"/>
</dbReference>
<dbReference type="AlphaFoldDB" id="A0A6M8AZR6"/>
<dbReference type="PANTHER" id="PTHR10000">
    <property type="entry name" value="PHOSPHOSERINE PHOSPHATASE"/>
    <property type="match status" value="1"/>
</dbReference>
<dbReference type="PROSITE" id="PS01229">
    <property type="entry name" value="COF_2"/>
    <property type="match status" value="1"/>
</dbReference>
<dbReference type="Proteomes" id="UP000504752">
    <property type="component" value="Chromosome"/>
</dbReference>
<feature type="compositionally biased region" description="Basic and acidic residues" evidence="1">
    <location>
        <begin position="1"/>
        <end position="11"/>
    </location>
</feature>
<evidence type="ECO:0000313" key="3">
    <source>
        <dbReference type="Proteomes" id="UP000504752"/>
    </source>
</evidence>
<dbReference type="Pfam" id="PF08282">
    <property type="entry name" value="Hydrolase_3"/>
    <property type="match status" value="1"/>
</dbReference>
<evidence type="ECO:0000256" key="1">
    <source>
        <dbReference type="SAM" id="MobiDB-lite"/>
    </source>
</evidence>
<dbReference type="GO" id="GO:0000287">
    <property type="term" value="F:magnesium ion binding"/>
    <property type="evidence" value="ECO:0007669"/>
    <property type="project" value="TreeGrafter"/>
</dbReference>
<dbReference type="Gene3D" id="3.40.50.1000">
    <property type="entry name" value="HAD superfamily/HAD-like"/>
    <property type="match status" value="1"/>
</dbReference>
<accession>A0A6M8AZR6</accession>
<dbReference type="RefSeq" id="WP_175993971.1">
    <property type="nucleotide sequence ID" value="NZ_CP053642.1"/>
</dbReference>
<sequence length="390" mass="40300">MSLDRSRRPEEGAAGGPGPGERWGAADEVRPSGAPLTDLDPDSAPALSLGGATHYPGPPGARPLDDDAYALLVANRAEAIAPILDAAGPGAQAGPGGPGAPAGPGFRPALGPGLIVALDVDGTILDRDGRVSDRLHAALSRLTATGAQIVVSTGRSVFASLPVAHHIGVRHGWMVCANGALTLRLDPGLERGHEVIDSVTFDPAHVISTLRQAIPEGIFAVEVPDEGFLVTRLFPDGELIEDQRVVSHEEIISRPVNRVVLRAPAMGLEEFSALVRSTGSSTVEEYSIGWTSWLDVAPEGVSKATALAGLAARLGTDASQVVAVGDGTNDIEMLRWAGLGVAMGSAPESVKASADIITESVWHDGCAAVLDALVDLLSTRSLRAAEREEL</sequence>
<dbReference type="GO" id="GO:0016791">
    <property type="term" value="F:phosphatase activity"/>
    <property type="evidence" value="ECO:0007669"/>
    <property type="project" value="TreeGrafter"/>
</dbReference>
<dbReference type="PANTHER" id="PTHR10000:SF8">
    <property type="entry name" value="HAD SUPERFAMILY HYDROLASE-LIKE, TYPE 3"/>
    <property type="match status" value="1"/>
</dbReference>
<name>A0A6M8AZR6_9ACTO</name>